<evidence type="ECO:0000313" key="2">
    <source>
        <dbReference type="Proteomes" id="UP000886523"/>
    </source>
</evidence>
<dbReference type="Proteomes" id="UP000886523">
    <property type="component" value="Unassembled WGS sequence"/>
</dbReference>
<keyword evidence="2" id="KW-1185">Reference proteome</keyword>
<gene>
    <name evidence="1" type="ORF">BS47DRAFT_1088570</name>
</gene>
<dbReference type="EMBL" id="MU128989">
    <property type="protein sequence ID" value="KAF9512263.1"/>
    <property type="molecule type" value="Genomic_DNA"/>
</dbReference>
<comment type="caution">
    <text evidence="1">The sequence shown here is derived from an EMBL/GenBank/DDBJ whole genome shotgun (WGS) entry which is preliminary data.</text>
</comment>
<dbReference type="AlphaFoldDB" id="A0A9P6AUK9"/>
<reference evidence="1" key="1">
    <citation type="journal article" date="2020" name="Nat. Commun.">
        <title>Large-scale genome sequencing of mycorrhizal fungi provides insights into the early evolution of symbiotic traits.</title>
        <authorList>
            <person name="Miyauchi S."/>
            <person name="Kiss E."/>
            <person name="Kuo A."/>
            <person name="Drula E."/>
            <person name="Kohler A."/>
            <person name="Sanchez-Garcia M."/>
            <person name="Morin E."/>
            <person name="Andreopoulos B."/>
            <person name="Barry K.W."/>
            <person name="Bonito G."/>
            <person name="Buee M."/>
            <person name="Carver A."/>
            <person name="Chen C."/>
            <person name="Cichocki N."/>
            <person name="Clum A."/>
            <person name="Culley D."/>
            <person name="Crous P.W."/>
            <person name="Fauchery L."/>
            <person name="Girlanda M."/>
            <person name="Hayes R.D."/>
            <person name="Keri Z."/>
            <person name="LaButti K."/>
            <person name="Lipzen A."/>
            <person name="Lombard V."/>
            <person name="Magnuson J."/>
            <person name="Maillard F."/>
            <person name="Murat C."/>
            <person name="Nolan M."/>
            <person name="Ohm R.A."/>
            <person name="Pangilinan J."/>
            <person name="Pereira M.F."/>
            <person name="Perotto S."/>
            <person name="Peter M."/>
            <person name="Pfister S."/>
            <person name="Riley R."/>
            <person name="Sitrit Y."/>
            <person name="Stielow J.B."/>
            <person name="Szollosi G."/>
            <person name="Zifcakova L."/>
            <person name="Stursova M."/>
            <person name="Spatafora J.W."/>
            <person name="Tedersoo L."/>
            <person name="Vaario L.M."/>
            <person name="Yamada A."/>
            <person name="Yan M."/>
            <person name="Wang P."/>
            <person name="Xu J."/>
            <person name="Bruns T."/>
            <person name="Baldrian P."/>
            <person name="Vilgalys R."/>
            <person name="Dunand C."/>
            <person name="Henrissat B."/>
            <person name="Grigoriev I.V."/>
            <person name="Hibbett D."/>
            <person name="Nagy L.G."/>
            <person name="Martin F.M."/>
        </authorList>
    </citation>
    <scope>NUCLEOTIDE SEQUENCE</scope>
    <source>
        <strain evidence="1">UP504</strain>
    </source>
</reference>
<protein>
    <submittedName>
        <fullName evidence="1">Uncharacterized protein</fullName>
    </submittedName>
</protein>
<accession>A0A9P6AUK9</accession>
<evidence type="ECO:0000313" key="1">
    <source>
        <dbReference type="EMBL" id="KAF9512263.1"/>
    </source>
</evidence>
<organism evidence="1 2">
    <name type="scientific">Hydnum rufescens UP504</name>
    <dbReference type="NCBI Taxonomy" id="1448309"/>
    <lineage>
        <taxon>Eukaryota</taxon>
        <taxon>Fungi</taxon>
        <taxon>Dikarya</taxon>
        <taxon>Basidiomycota</taxon>
        <taxon>Agaricomycotina</taxon>
        <taxon>Agaricomycetes</taxon>
        <taxon>Cantharellales</taxon>
        <taxon>Hydnaceae</taxon>
        <taxon>Hydnum</taxon>
    </lineage>
</organism>
<name>A0A9P6AUK9_9AGAM</name>
<proteinExistence type="predicted"/>
<dbReference type="OrthoDB" id="3235294at2759"/>
<sequence length="165" mass="18627">MAAVNRFFGDVYPQHPDDNTVKEVRLQAAGMSYPGYGDRHVLLEWTNRVDDKGQIVTQILQLTGQSGNYSYYAPVAKYRSASSRERNAFYSLGSFTRVQRDQILMLAKSVQFSKSSTTNGCRVWTRDLLEAMVEAKLISVAKFKEFDEGVPLVKRVAEAEESSNE</sequence>